<dbReference type="EMBL" id="BMPF01000003">
    <property type="protein sequence ID" value="GGL38112.1"/>
    <property type="molecule type" value="Genomic_DNA"/>
</dbReference>
<dbReference type="Proteomes" id="UP000628840">
    <property type="component" value="Unassembled WGS sequence"/>
</dbReference>
<comment type="caution">
    <text evidence="2">The sequence shown here is derived from an EMBL/GenBank/DDBJ whole genome shotgun (WGS) entry which is preliminary data.</text>
</comment>
<evidence type="ECO:0000256" key="1">
    <source>
        <dbReference type="SAM" id="MobiDB-lite"/>
    </source>
</evidence>
<reference evidence="2 3" key="1">
    <citation type="journal article" date="2019" name="Int. J. Syst. Evol. Microbiol.">
        <title>The Global Catalogue of Microorganisms (GCM) 10K type strain sequencing project: providing services to taxonomists for standard genome sequencing and annotation.</title>
        <authorList>
            <consortium name="The Broad Institute Genomics Platform"/>
            <consortium name="The Broad Institute Genome Sequencing Center for Infectious Disease"/>
            <person name="Wu L."/>
            <person name="Ma J."/>
        </authorList>
    </citation>
    <scope>NUCLEOTIDE SEQUENCE [LARGE SCALE GENOMIC DNA]</scope>
    <source>
        <strain evidence="2 3">JCM 19585</strain>
    </source>
</reference>
<organism evidence="2 3">
    <name type="scientific">Halarchaeum grantii</name>
    <dbReference type="NCBI Taxonomy" id="1193105"/>
    <lineage>
        <taxon>Archaea</taxon>
        <taxon>Methanobacteriati</taxon>
        <taxon>Methanobacteriota</taxon>
        <taxon>Stenosarchaea group</taxon>
        <taxon>Halobacteria</taxon>
        <taxon>Halobacteriales</taxon>
        <taxon>Halobacteriaceae</taxon>
    </lineage>
</organism>
<feature type="region of interest" description="Disordered" evidence="1">
    <location>
        <begin position="1"/>
        <end position="28"/>
    </location>
</feature>
<name>A0A830FBM8_9EURY</name>
<sequence>MAANPTDSDARAPDARTGTRRESATLDVIPPQVERDDVEADGRVGAVAYPYRIYEASATVGRAFLSDREVTYVASVDRARRLVLRADVVPDVDSRDVADVLVLPADLPAELCRERAHDTVFGWTTRKFALASAPDITFERHVDARKLFWLAERDGGDVIVDSVTGDESRLDA</sequence>
<gene>
    <name evidence="2" type="ORF">GCM10009037_22120</name>
</gene>
<evidence type="ECO:0000313" key="2">
    <source>
        <dbReference type="EMBL" id="GGL38112.1"/>
    </source>
</evidence>
<feature type="compositionally biased region" description="Basic and acidic residues" evidence="1">
    <location>
        <begin position="8"/>
        <end position="24"/>
    </location>
</feature>
<protein>
    <submittedName>
        <fullName evidence="2">Uncharacterized protein</fullName>
    </submittedName>
</protein>
<dbReference type="RefSeq" id="WP_188883807.1">
    <property type="nucleotide sequence ID" value="NZ_BMPF01000003.1"/>
</dbReference>
<accession>A0A830FBM8</accession>
<evidence type="ECO:0000313" key="3">
    <source>
        <dbReference type="Proteomes" id="UP000628840"/>
    </source>
</evidence>
<dbReference type="OrthoDB" id="85425at2157"/>
<keyword evidence="3" id="KW-1185">Reference proteome</keyword>
<proteinExistence type="predicted"/>
<dbReference type="AlphaFoldDB" id="A0A830FBM8"/>